<feature type="transmembrane region" description="Helical" evidence="2">
    <location>
        <begin position="48"/>
        <end position="67"/>
    </location>
</feature>
<evidence type="ECO:0000256" key="2">
    <source>
        <dbReference type="SAM" id="Phobius"/>
    </source>
</evidence>
<feature type="transmembrane region" description="Helical" evidence="2">
    <location>
        <begin position="267"/>
        <end position="290"/>
    </location>
</feature>
<accession>A0A168EBH1</accession>
<dbReference type="KEGG" id="ido:I598_0247"/>
<feature type="transmembrane region" description="Helical" evidence="2">
    <location>
        <begin position="112"/>
        <end position="131"/>
    </location>
</feature>
<feature type="domain" description="DUF7937" evidence="4">
    <location>
        <begin position="21"/>
        <end position="386"/>
    </location>
</feature>
<evidence type="ECO:0000256" key="1">
    <source>
        <dbReference type="SAM" id="MobiDB-lite"/>
    </source>
</evidence>
<feature type="compositionally biased region" description="Low complexity" evidence="1">
    <location>
        <begin position="472"/>
        <end position="500"/>
    </location>
</feature>
<feature type="transmembrane region" description="Helical" evidence="2">
    <location>
        <begin position="88"/>
        <end position="106"/>
    </location>
</feature>
<feature type="transmembrane region" description="Helical" evidence="2">
    <location>
        <begin position="138"/>
        <end position="157"/>
    </location>
</feature>
<evidence type="ECO:0000313" key="6">
    <source>
        <dbReference type="Proteomes" id="UP000076794"/>
    </source>
</evidence>
<dbReference type="InterPro" id="IPR057697">
    <property type="entry name" value="DUF7937"/>
</dbReference>
<keyword evidence="2" id="KW-0472">Membrane</keyword>
<name>A0A168EBH1_9MICO</name>
<feature type="transmembrane region" description="Helical" evidence="2">
    <location>
        <begin position="196"/>
        <end position="216"/>
    </location>
</feature>
<dbReference type="Proteomes" id="UP000076794">
    <property type="component" value="Chromosome"/>
</dbReference>
<sequence length="619" mass="63513">MSEVAAAERRSPFDGVPASEVVRDVVAAVALLVALPLPWDVLRRGSDLLWVVLATLLALVVVAAPYARRAGVLTGGWLRLAEPSTRRWGLAPYALVTVLYLVLDVVRSEPGAGAVGPGLALGLAGVTLAAAFPGTRPVVVVAGVVAVGAVLTPVLGLVDGAPWTSTLGSVLGAAFVLGVLWLTVRRFVRGDDASGTVLVGLGLVVALELAVLGGALEHRWLESVHGNRFGLFLLPVIAAAALPEMLERARRHDGEPQSETAARWVRVAVQALEIMIVSAGFVGLVALVQLVGGASAGNLVQLVLRLVVGVLVALVAFLARRALLRDPRAGHATAVGAACVVVVLGVVIIVARAGVGTASRVEELLLALGLPALVLAALLVPRAVRELVAAGSAASATSAPQGYPVQGEPVPGEPAAWQSAATGATAVVEPSATSPDRTTSGGYGDDHDVSGREHRASATSVPVQEVSAPGRQAPVQQAPVQQEQAQQPEAEHASAAAQPSRWRGTWAAGTDATQQLSPVTDEAARTQVQGMAPVRGTQPVARPDATQVLAPVVDEPGARWTAGHALDPATPLEDLAAIVQEAPHLRPHVAANPSTYPALLDWLGALGDPAVDAALRSRR</sequence>
<proteinExistence type="predicted"/>
<feature type="transmembrane region" description="Helical" evidence="2">
    <location>
        <begin position="331"/>
        <end position="352"/>
    </location>
</feature>
<feature type="region of interest" description="Disordered" evidence="1">
    <location>
        <begin position="397"/>
        <end position="503"/>
    </location>
</feature>
<dbReference type="Pfam" id="PF25591">
    <property type="entry name" value="LRV_2"/>
    <property type="match status" value="1"/>
</dbReference>
<dbReference type="EMBL" id="CP014209">
    <property type="protein sequence ID" value="ANC29838.1"/>
    <property type="molecule type" value="Genomic_DNA"/>
</dbReference>
<feature type="transmembrane region" description="Helical" evidence="2">
    <location>
        <begin position="163"/>
        <end position="184"/>
    </location>
</feature>
<gene>
    <name evidence="5" type="ORF">I598_0247</name>
</gene>
<dbReference type="RefSeq" id="WP_068200584.1">
    <property type="nucleotide sequence ID" value="NZ_CP014209.1"/>
</dbReference>
<feature type="compositionally biased region" description="Low complexity" evidence="1">
    <location>
        <begin position="415"/>
        <end position="426"/>
    </location>
</feature>
<dbReference type="OrthoDB" id="5179995at2"/>
<dbReference type="STRING" id="1300344.I598_0247"/>
<dbReference type="Pfam" id="PF25592">
    <property type="entry name" value="DUF7937"/>
    <property type="match status" value="1"/>
</dbReference>
<feature type="transmembrane region" description="Helical" evidence="2">
    <location>
        <begin position="364"/>
        <end position="384"/>
    </location>
</feature>
<organism evidence="5 6">
    <name type="scientific">Isoptericola dokdonensis DS-3</name>
    <dbReference type="NCBI Taxonomy" id="1300344"/>
    <lineage>
        <taxon>Bacteria</taxon>
        <taxon>Bacillati</taxon>
        <taxon>Actinomycetota</taxon>
        <taxon>Actinomycetes</taxon>
        <taxon>Micrococcales</taxon>
        <taxon>Promicromonosporaceae</taxon>
        <taxon>Isoptericola</taxon>
    </lineage>
</organism>
<evidence type="ECO:0000259" key="3">
    <source>
        <dbReference type="Pfam" id="PF25591"/>
    </source>
</evidence>
<evidence type="ECO:0000313" key="5">
    <source>
        <dbReference type="EMBL" id="ANC29838.1"/>
    </source>
</evidence>
<feature type="compositionally biased region" description="Basic and acidic residues" evidence="1">
    <location>
        <begin position="444"/>
        <end position="456"/>
    </location>
</feature>
<evidence type="ECO:0000259" key="4">
    <source>
        <dbReference type="Pfam" id="PF25592"/>
    </source>
</evidence>
<feature type="compositionally biased region" description="Polar residues" evidence="1">
    <location>
        <begin position="431"/>
        <end position="440"/>
    </location>
</feature>
<reference evidence="5 6" key="1">
    <citation type="submission" date="2016-01" db="EMBL/GenBank/DDBJ databases">
        <title>Complete genome sequence of a soil Actinobacterium, Isoptericola dokdonensis DS-3.</title>
        <authorList>
            <person name="Kwon S.-K."/>
            <person name="Kim J.F."/>
        </authorList>
    </citation>
    <scope>NUCLEOTIDE SEQUENCE [LARGE SCALE GENOMIC DNA]</scope>
    <source>
        <strain evidence="5 6">DS-3</strain>
    </source>
</reference>
<keyword evidence="2" id="KW-1133">Transmembrane helix</keyword>
<keyword evidence="2" id="KW-0812">Transmembrane</keyword>
<feature type="transmembrane region" description="Helical" evidence="2">
    <location>
        <begin position="21"/>
        <end position="42"/>
    </location>
</feature>
<keyword evidence="6" id="KW-1185">Reference proteome</keyword>
<protein>
    <submittedName>
        <fullName evidence="5">Uncharacterized protein</fullName>
    </submittedName>
</protein>
<feature type="domain" description="Leucine rich repeat variant" evidence="3">
    <location>
        <begin position="560"/>
        <end position="618"/>
    </location>
</feature>
<dbReference type="AlphaFoldDB" id="A0A168EBH1"/>
<dbReference type="PATRIC" id="fig|1300344.3.peg.246"/>
<feature type="transmembrane region" description="Helical" evidence="2">
    <location>
        <begin position="302"/>
        <end position="319"/>
    </location>
</feature>
<dbReference type="InterPro" id="IPR057893">
    <property type="entry name" value="LRV_2"/>
</dbReference>